<dbReference type="Proteomes" id="UP000030746">
    <property type="component" value="Unassembled WGS sequence"/>
</dbReference>
<name>V4C4H7_LOTGI</name>
<comment type="subcellular location">
    <subcellularLocation>
        <location evidence="1">Golgi apparatus</location>
    </subcellularLocation>
</comment>
<dbReference type="GO" id="GO:0006888">
    <property type="term" value="P:endoplasmic reticulum to Golgi vesicle-mediated transport"/>
    <property type="evidence" value="ECO:0007669"/>
    <property type="project" value="TreeGrafter"/>
</dbReference>
<dbReference type="InterPro" id="IPR000237">
    <property type="entry name" value="GRIP_dom"/>
</dbReference>
<dbReference type="HOGENOM" id="CLU_026860_0_0_1"/>
<keyword evidence="2" id="KW-0333">Golgi apparatus</keyword>
<gene>
    <name evidence="7" type="ORF">LOTGIDRAFT_115668</name>
</gene>
<feature type="compositionally biased region" description="Low complexity" evidence="5">
    <location>
        <begin position="428"/>
        <end position="442"/>
    </location>
</feature>
<dbReference type="PROSITE" id="PS50913">
    <property type="entry name" value="GRIP"/>
    <property type="match status" value="1"/>
</dbReference>
<dbReference type="GO" id="GO:0007030">
    <property type="term" value="P:Golgi organization"/>
    <property type="evidence" value="ECO:0007669"/>
    <property type="project" value="TreeGrafter"/>
</dbReference>
<dbReference type="PANTHER" id="PTHR18921:SF2">
    <property type="entry name" value="THYROID RECEPTOR-INTERACTING PROTEIN 11"/>
    <property type="match status" value="1"/>
</dbReference>
<dbReference type="EMBL" id="KB201459">
    <property type="protein sequence ID" value="ESO96444.1"/>
    <property type="molecule type" value="Genomic_DNA"/>
</dbReference>
<dbReference type="Pfam" id="PF10375">
    <property type="entry name" value="GRAB"/>
    <property type="match status" value="1"/>
</dbReference>
<dbReference type="STRING" id="225164.V4C4H7"/>
<feature type="region of interest" description="Disordered" evidence="5">
    <location>
        <begin position="420"/>
        <end position="452"/>
    </location>
</feature>
<feature type="coiled-coil region" evidence="4">
    <location>
        <begin position="22"/>
        <end position="88"/>
    </location>
</feature>
<dbReference type="GeneID" id="20231253"/>
<accession>V4C4H7</accession>
<dbReference type="KEGG" id="lgi:LOTGIDRAFT_115668"/>
<dbReference type="GO" id="GO:0005794">
    <property type="term" value="C:Golgi apparatus"/>
    <property type="evidence" value="ECO:0007669"/>
    <property type="project" value="UniProtKB-SubCell"/>
</dbReference>
<dbReference type="RefSeq" id="XP_009052807.1">
    <property type="nucleotide sequence ID" value="XM_009054559.1"/>
</dbReference>
<organism evidence="7 8">
    <name type="scientific">Lottia gigantea</name>
    <name type="common">Giant owl limpet</name>
    <dbReference type="NCBI Taxonomy" id="225164"/>
    <lineage>
        <taxon>Eukaryota</taxon>
        <taxon>Metazoa</taxon>
        <taxon>Spiralia</taxon>
        <taxon>Lophotrochozoa</taxon>
        <taxon>Mollusca</taxon>
        <taxon>Gastropoda</taxon>
        <taxon>Patellogastropoda</taxon>
        <taxon>Lottioidea</taxon>
        <taxon>Lottiidae</taxon>
        <taxon>Lottia</taxon>
    </lineage>
</organism>
<keyword evidence="3 4" id="KW-0175">Coiled coil</keyword>
<feature type="coiled-coil region" evidence="4">
    <location>
        <begin position="167"/>
        <end position="251"/>
    </location>
</feature>
<evidence type="ECO:0000256" key="3">
    <source>
        <dbReference type="ARBA" id="ARBA00023054"/>
    </source>
</evidence>
<evidence type="ECO:0000256" key="5">
    <source>
        <dbReference type="SAM" id="MobiDB-lite"/>
    </source>
</evidence>
<dbReference type="GO" id="GO:0031267">
    <property type="term" value="F:small GTPase binding"/>
    <property type="evidence" value="ECO:0007669"/>
    <property type="project" value="TreeGrafter"/>
</dbReference>
<sequence length="452" mass="51051">MEVLQQQTLTLQQERDQTLTSFQQHQHQTEQLTKEVERLKEREVKLTRENDRLRSHLIQVEEGYTREALESEEREKELRNRVAIAEEKLVSASYNVETSSHQLTLQIEELKYQLQVVSSQRDAAYSQVTSMQDQCQQYASSLANLQLVLEQFQQGTSNEQSGFFNKDNQIATESEKYQEELEMLKKQYNDTQLEEASEGLEAAARLSVQLDKKEEAIQALRDEVVLREKSLKQAEEEIKKLSSSTEAKVDKELMKNLLLGYFTTPQKKRNEVVHTIGGVLNFNPEEFDKISAAEGSGGWVPGLFKFGRSTGPTPPATPVKSGSKAPSFNQSFSQLFVKFLETESTPPPPPVRLPAEQMAQELQQKHREKDHTKPPTFNPFTAPRHVAMPINLDGNKSKATDSHILMASSNTPSFTPMFTMPASTENISQSSSGRSTPSNSSSAILKNVLETR</sequence>
<dbReference type="OrthoDB" id="425925at2759"/>
<feature type="domain" description="GRIP" evidence="6">
    <location>
        <begin position="244"/>
        <end position="293"/>
    </location>
</feature>
<dbReference type="CTD" id="20231253"/>
<dbReference type="OMA" id="HQMVLQH"/>
<reference evidence="7 8" key="1">
    <citation type="journal article" date="2013" name="Nature">
        <title>Insights into bilaterian evolution from three spiralian genomes.</title>
        <authorList>
            <person name="Simakov O."/>
            <person name="Marletaz F."/>
            <person name="Cho S.J."/>
            <person name="Edsinger-Gonzales E."/>
            <person name="Havlak P."/>
            <person name="Hellsten U."/>
            <person name="Kuo D.H."/>
            <person name="Larsson T."/>
            <person name="Lv J."/>
            <person name="Arendt D."/>
            <person name="Savage R."/>
            <person name="Osoegawa K."/>
            <person name="de Jong P."/>
            <person name="Grimwood J."/>
            <person name="Chapman J.A."/>
            <person name="Shapiro H."/>
            <person name="Aerts A."/>
            <person name="Otillar R.P."/>
            <person name="Terry A.Y."/>
            <person name="Boore J.L."/>
            <person name="Grigoriev I.V."/>
            <person name="Lindberg D.R."/>
            <person name="Seaver E.C."/>
            <person name="Weisblat D.A."/>
            <person name="Putnam N.H."/>
            <person name="Rokhsar D.S."/>
        </authorList>
    </citation>
    <scope>NUCLEOTIDE SEQUENCE [LARGE SCALE GENOMIC DNA]</scope>
</reference>
<dbReference type="InterPro" id="IPR019459">
    <property type="entry name" value="GRAB"/>
</dbReference>
<evidence type="ECO:0000256" key="4">
    <source>
        <dbReference type="SAM" id="Coils"/>
    </source>
</evidence>
<evidence type="ECO:0000313" key="8">
    <source>
        <dbReference type="Proteomes" id="UP000030746"/>
    </source>
</evidence>
<evidence type="ECO:0000313" key="7">
    <source>
        <dbReference type="EMBL" id="ESO96444.1"/>
    </source>
</evidence>
<evidence type="ECO:0000256" key="2">
    <source>
        <dbReference type="ARBA" id="ARBA00023034"/>
    </source>
</evidence>
<protein>
    <recommendedName>
        <fullName evidence="6">GRIP domain-containing protein</fullName>
    </recommendedName>
</protein>
<dbReference type="AlphaFoldDB" id="V4C4H7"/>
<proteinExistence type="predicted"/>
<dbReference type="PANTHER" id="PTHR18921">
    <property type="entry name" value="MYOSIN HEAVY CHAIN - RELATED"/>
    <property type="match status" value="1"/>
</dbReference>
<keyword evidence="8" id="KW-1185">Reference proteome</keyword>
<evidence type="ECO:0000256" key="1">
    <source>
        <dbReference type="ARBA" id="ARBA00004555"/>
    </source>
</evidence>
<evidence type="ECO:0000259" key="6">
    <source>
        <dbReference type="PROSITE" id="PS50913"/>
    </source>
</evidence>